<comment type="caution">
    <text evidence="1">The sequence shown here is derived from an EMBL/GenBank/DDBJ whole genome shotgun (WGS) entry which is preliminary data.</text>
</comment>
<name>A0A9W8GUU4_9FUNG</name>
<evidence type="ECO:0000313" key="2">
    <source>
        <dbReference type="Proteomes" id="UP001140011"/>
    </source>
</evidence>
<proteinExistence type="predicted"/>
<keyword evidence="2" id="KW-1185">Reference proteome</keyword>
<feature type="non-terminal residue" evidence="1">
    <location>
        <position position="167"/>
    </location>
</feature>
<sequence>MKNFERPLIPLLWVCHNFRAVAQSRFFLNCELCLFGCNGEINEDASVSSDWSSSPRAPVYPTHHLAKSLEIELSAWEVFSGEAIEMLSVAPYDGIVFPQVNKLTIIIHYSAWRERWKHSYDGLLYDIKYNINKFIGRVKLGRVKQMVPRINNVVIDNRYESMYGKGV</sequence>
<accession>A0A9W8GUU4</accession>
<dbReference type="OrthoDB" id="5563566at2759"/>
<dbReference type="AlphaFoldDB" id="A0A9W8GUU4"/>
<evidence type="ECO:0000313" key="1">
    <source>
        <dbReference type="EMBL" id="KAJ2747528.1"/>
    </source>
</evidence>
<dbReference type="Proteomes" id="UP001140011">
    <property type="component" value="Unassembled WGS sequence"/>
</dbReference>
<gene>
    <name evidence="1" type="ORF">GGI19_006335</name>
</gene>
<organism evidence="1 2">
    <name type="scientific">Coemansia pectinata</name>
    <dbReference type="NCBI Taxonomy" id="1052879"/>
    <lineage>
        <taxon>Eukaryota</taxon>
        <taxon>Fungi</taxon>
        <taxon>Fungi incertae sedis</taxon>
        <taxon>Zoopagomycota</taxon>
        <taxon>Kickxellomycotina</taxon>
        <taxon>Kickxellomycetes</taxon>
        <taxon>Kickxellales</taxon>
        <taxon>Kickxellaceae</taxon>
        <taxon>Coemansia</taxon>
    </lineage>
</organism>
<dbReference type="EMBL" id="JANBUH010001278">
    <property type="protein sequence ID" value="KAJ2747528.1"/>
    <property type="molecule type" value="Genomic_DNA"/>
</dbReference>
<protein>
    <submittedName>
        <fullName evidence="1">Uncharacterized protein</fullName>
    </submittedName>
</protein>
<reference evidence="1" key="1">
    <citation type="submission" date="2022-07" db="EMBL/GenBank/DDBJ databases">
        <title>Phylogenomic reconstructions and comparative analyses of Kickxellomycotina fungi.</title>
        <authorList>
            <person name="Reynolds N.K."/>
            <person name="Stajich J.E."/>
            <person name="Barry K."/>
            <person name="Grigoriev I.V."/>
            <person name="Crous P."/>
            <person name="Smith M.E."/>
        </authorList>
    </citation>
    <scope>NUCLEOTIDE SEQUENCE</scope>
    <source>
        <strain evidence="1">BCRC 34297</strain>
    </source>
</reference>